<sequence>MNKTKGCLIANFATVPQKVSKGLTVGSVITGSTFLHGPPVLALGFTKLFKKSKKVDETNIQLANSWIGVNNHLIEKVLPNLKWDMGIGSSTALFGESGG</sequence>
<accession>A0A1Z3MMG2</accession>
<dbReference type="GO" id="GO:1990817">
    <property type="term" value="F:poly(A) RNA polymerase activity"/>
    <property type="evidence" value="ECO:0007669"/>
    <property type="project" value="UniProtKB-EC"/>
</dbReference>
<dbReference type="GO" id="GO:0016746">
    <property type="term" value="F:acyltransferase activity"/>
    <property type="evidence" value="ECO:0007669"/>
    <property type="project" value="UniProtKB-KW"/>
</dbReference>
<proteinExistence type="predicted"/>
<evidence type="ECO:0000313" key="1">
    <source>
        <dbReference type="EMBL" id="ASD48994.1"/>
    </source>
</evidence>
<dbReference type="EC" id="2.7.7.19" evidence="1"/>
<dbReference type="RefSeq" id="WP_032072054.1">
    <property type="nucleotide sequence ID" value="NZ_JAQSLH010000029.1"/>
</dbReference>
<dbReference type="AlphaFoldDB" id="A0A1Z3MMG2"/>
<keyword evidence="1" id="KW-0012">Acyltransferase</keyword>
<dbReference type="EMBL" id="KY913899">
    <property type="protein sequence ID" value="ASD48994.1"/>
    <property type="molecule type" value="Genomic_DNA"/>
</dbReference>
<organism evidence="1">
    <name type="scientific">Klebsiella oxytoca</name>
    <dbReference type="NCBI Taxonomy" id="571"/>
    <lineage>
        <taxon>Bacteria</taxon>
        <taxon>Pseudomonadati</taxon>
        <taxon>Pseudomonadota</taxon>
        <taxon>Gammaproteobacteria</taxon>
        <taxon>Enterobacterales</taxon>
        <taxon>Enterobacteriaceae</taxon>
        <taxon>Klebsiella/Raoultella group</taxon>
        <taxon>Klebsiella</taxon>
    </lineage>
</organism>
<keyword evidence="1" id="KW-0614">Plasmid</keyword>
<name>A0A1Z3MMG2_KLEOX</name>
<keyword evidence="1" id="KW-0808">Transferase</keyword>
<geneLocation type="plasmid" evidence="1">
    <name>p3-NDM</name>
</geneLocation>
<reference evidence="1" key="1">
    <citation type="submission" date="2017-04" db="EMBL/GenBank/DDBJ databases">
        <title>First report of Klebsiella oxytoca strain simultaneously producing NDM-1, IMP-4 and KPC-2 carbapenemases.</title>
        <authorList>
            <person name="Wang J."/>
            <person name="Li J."/>
            <person name="Yuan M."/>
            <person name="Chen H."/>
            <person name="Jia Y."/>
            <person name="Zhu X."/>
            <person name="Bai L."/>
            <person name="Bai X."/>
            <person name="Fanning S."/>
        </authorList>
    </citation>
    <scope>NUCLEOTIDE SEQUENCE</scope>
    <source>
        <strain evidence="1">PKOX3</strain>
        <plasmid evidence="1">p3-NDM</plasmid>
    </source>
</reference>
<keyword evidence="1" id="KW-0548">Nucleotidyltransferase</keyword>
<protein>
    <submittedName>
        <fullName evidence="1">Acyltransferase family protein</fullName>
        <ecNumber evidence="1">2.7.7.19</ecNumber>
    </submittedName>
</protein>